<proteinExistence type="predicted"/>
<gene>
    <name evidence="2" type="ORF">KEH51_27000</name>
</gene>
<comment type="caution">
    <text evidence="2">The sequence shown here is derived from an EMBL/GenBank/DDBJ whole genome shotgun (WGS) entry which is preliminary data.</text>
</comment>
<organism evidence="2 3">
    <name type="scientific">Peribacillus frigoritolerans</name>
    <dbReference type="NCBI Taxonomy" id="450367"/>
    <lineage>
        <taxon>Bacteria</taxon>
        <taxon>Bacillati</taxon>
        <taxon>Bacillota</taxon>
        <taxon>Bacilli</taxon>
        <taxon>Bacillales</taxon>
        <taxon>Bacillaceae</taxon>
        <taxon>Peribacillus</taxon>
    </lineage>
</organism>
<dbReference type="AlphaFoldDB" id="A0A941FNR6"/>
<evidence type="ECO:0000313" key="3">
    <source>
        <dbReference type="Proteomes" id="UP000680045"/>
    </source>
</evidence>
<protein>
    <recommendedName>
        <fullName evidence="1">Primosomal DnaI N-terminal domain-containing protein</fullName>
    </recommendedName>
</protein>
<evidence type="ECO:0000313" key="2">
    <source>
        <dbReference type="EMBL" id="MBR8646174.1"/>
    </source>
</evidence>
<dbReference type="Proteomes" id="UP000680045">
    <property type="component" value="Unassembled WGS sequence"/>
</dbReference>
<feature type="domain" description="Primosomal DnaI N-terminal" evidence="1">
    <location>
        <begin position="1"/>
        <end position="32"/>
    </location>
</feature>
<sequence>MEKINRSLNKLANTNQFQQRYEKLKQEILKTNKCGYS</sequence>
<reference evidence="2" key="1">
    <citation type="submission" date="2021-04" db="EMBL/GenBank/DDBJ databases">
        <title>Whole genome sequencing of Enterococci isolates from hospitalized patients.</title>
        <authorList>
            <person name="Ogoti B.M."/>
            <person name="Onyambu F.G."/>
        </authorList>
    </citation>
    <scope>NUCLEOTIDE SEQUENCE</scope>
    <source>
        <strain evidence="2">242</strain>
    </source>
</reference>
<evidence type="ECO:0000259" key="1">
    <source>
        <dbReference type="Pfam" id="PF07319"/>
    </source>
</evidence>
<dbReference type="Pfam" id="PF07319">
    <property type="entry name" value="DnaI_N"/>
    <property type="match status" value="1"/>
</dbReference>
<dbReference type="InterPro" id="IPR009928">
    <property type="entry name" value="DnaI_N"/>
</dbReference>
<name>A0A941FNR6_9BACI</name>
<accession>A0A941FNR6</accession>
<dbReference type="EMBL" id="JAGTPW010000074">
    <property type="protein sequence ID" value="MBR8646174.1"/>
    <property type="molecule type" value="Genomic_DNA"/>
</dbReference>